<evidence type="ECO:0000256" key="2">
    <source>
        <dbReference type="ARBA" id="ARBA00022737"/>
    </source>
</evidence>
<reference evidence="6" key="1">
    <citation type="submission" date="2016-04" db="EMBL/GenBank/DDBJ databases">
        <title>Cephalotus genome sequencing.</title>
        <authorList>
            <person name="Fukushima K."/>
            <person name="Hasebe M."/>
            <person name="Fang X."/>
        </authorList>
    </citation>
    <scope>NUCLEOTIDE SEQUENCE [LARGE SCALE GENOMIC DNA]</scope>
    <source>
        <strain evidence="6">cv. St1</strain>
    </source>
</reference>
<dbReference type="Pfam" id="PF01535">
    <property type="entry name" value="PPR"/>
    <property type="match status" value="4"/>
</dbReference>
<dbReference type="NCBIfam" id="TIGR00756">
    <property type="entry name" value="PPR"/>
    <property type="match status" value="6"/>
</dbReference>
<dbReference type="GO" id="GO:0009451">
    <property type="term" value="P:RNA modification"/>
    <property type="evidence" value="ECO:0007669"/>
    <property type="project" value="InterPro"/>
</dbReference>
<dbReference type="GO" id="GO:0003729">
    <property type="term" value="F:mRNA binding"/>
    <property type="evidence" value="ECO:0007669"/>
    <property type="project" value="UniProtKB-ARBA"/>
</dbReference>
<dbReference type="Pfam" id="PF14432">
    <property type="entry name" value="DYW_deaminase"/>
    <property type="match status" value="1"/>
</dbReference>
<feature type="repeat" description="PPR" evidence="3">
    <location>
        <begin position="261"/>
        <end position="295"/>
    </location>
</feature>
<dbReference type="FunFam" id="1.25.40.10:FF:000090">
    <property type="entry name" value="Pentatricopeptide repeat-containing protein, chloroplastic"/>
    <property type="match status" value="1"/>
</dbReference>
<dbReference type="FunFam" id="1.25.40.10:FF:000436">
    <property type="entry name" value="Pentatricopeptide repeat-containing protein At5g39350 family"/>
    <property type="match status" value="1"/>
</dbReference>
<dbReference type="FunCoup" id="A0A1Q3CG68">
    <property type="interactions" value="68"/>
</dbReference>
<feature type="repeat" description="PPR" evidence="3">
    <location>
        <begin position="394"/>
        <end position="428"/>
    </location>
</feature>
<name>A0A1Q3CG68_CEPFO</name>
<evidence type="ECO:0000256" key="3">
    <source>
        <dbReference type="PROSITE-ProRule" id="PRU00708"/>
    </source>
</evidence>
<comment type="similarity">
    <text evidence="1">Belongs to the PPR family. PCMP-H subfamily.</text>
</comment>
<dbReference type="InterPro" id="IPR046960">
    <property type="entry name" value="PPR_At4g14850-like_plant"/>
</dbReference>
<keyword evidence="2" id="KW-0677">Repeat</keyword>
<dbReference type="PANTHER" id="PTHR47926:SF452">
    <property type="entry name" value="PENTATRICOPEPTIDE REPEAT-CONTAINING PROTEIN"/>
    <property type="match status" value="1"/>
</dbReference>
<dbReference type="Gene3D" id="1.25.40.10">
    <property type="entry name" value="Tetratricopeptide repeat domain"/>
    <property type="match status" value="6"/>
</dbReference>
<feature type="repeat" description="PPR" evidence="3">
    <location>
        <begin position="90"/>
        <end position="124"/>
    </location>
</feature>
<gene>
    <name evidence="5" type="ORF">CFOL_v3_22721</name>
</gene>
<dbReference type="PANTHER" id="PTHR47926">
    <property type="entry name" value="PENTATRICOPEPTIDE REPEAT-CONTAINING PROTEIN"/>
    <property type="match status" value="1"/>
</dbReference>
<proteinExistence type="inferred from homology"/>
<dbReference type="GO" id="GO:0008270">
    <property type="term" value="F:zinc ion binding"/>
    <property type="evidence" value="ECO:0007669"/>
    <property type="project" value="InterPro"/>
</dbReference>
<dbReference type="Pfam" id="PF20431">
    <property type="entry name" value="E_motif"/>
    <property type="match status" value="1"/>
</dbReference>
<evidence type="ECO:0000259" key="4">
    <source>
        <dbReference type="Pfam" id="PF14432"/>
    </source>
</evidence>
<dbReference type="AlphaFoldDB" id="A0A1Q3CG68"/>
<dbReference type="InterPro" id="IPR002885">
    <property type="entry name" value="PPR_rpt"/>
</dbReference>
<feature type="domain" description="DYW" evidence="4">
    <location>
        <begin position="731"/>
        <end position="802"/>
    </location>
</feature>
<dbReference type="SUPFAM" id="SSF48452">
    <property type="entry name" value="TPR-like"/>
    <property type="match status" value="1"/>
</dbReference>
<dbReference type="InterPro" id="IPR032867">
    <property type="entry name" value="DYW_dom"/>
</dbReference>
<dbReference type="FunFam" id="1.25.40.10:FF:000344">
    <property type="entry name" value="Pentatricopeptide repeat-containing protein"/>
    <property type="match status" value="1"/>
</dbReference>
<keyword evidence="6" id="KW-1185">Reference proteome</keyword>
<dbReference type="PROSITE" id="PS51375">
    <property type="entry name" value="PPR"/>
    <property type="match status" value="6"/>
</dbReference>
<feature type="repeat" description="PPR" evidence="3">
    <location>
        <begin position="495"/>
        <end position="529"/>
    </location>
</feature>
<dbReference type="OrthoDB" id="185373at2759"/>
<feature type="repeat" description="PPR" evidence="3">
    <location>
        <begin position="160"/>
        <end position="194"/>
    </location>
</feature>
<evidence type="ECO:0000256" key="1">
    <source>
        <dbReference type="ARBA" id="ARBA00006643"/>
    </source>
</evidence>
<dbReference type="FunFam" id="1.25.40.10:FF:000073">
    <property type="entry name" value="Pentatricopeptide repeat-containing protein chloroplastic"/>
    <property type="match status" value="1"/>
</dbReference>
<dbReference type="InterPro" id="IPR046848">
    <property type="entry name" value="E_motif"/>
</dbReference>
<feature type="repeat" description="PPR" evidence="3">
    <location>
        <begin position="632"/>
        <end position="666"/>
    </location>
</feature>
<sequence>MCATPLIHNWFYNTKKPQNIPRQQLQTLNLEHKLNPKKTTSFCIKKNPLKHAKPLIDSQILKLTRTLTGYVVDGHMGYARNLFEKMNHSDTYIWNMMIRGFCNCGLFEEAIGFYHRMVLEGIETDNFTYPFVIKACAGLWDLIEGGKVHAKLFKVGLDFDVYVCNFLIDMYIRLGCVDCAERLFEEMPVRDLVSWNSMISGYHAVGNGLSSLRCFREMLVFGMRHDKLSMISALGACSLERFPQSGRAIHGQVIKSGFEMDIMVQTSLIDMYGKCGEVDYAERLFNGMSSRNVEAWNAMIGGYALNSCFLMSFSCLKRMQDIDNFNPDNITFINLLPACAQLGDGLKGKSIHDYAIRKGFLPHLVFETALVDMYGECGELKLAERVFGQMSGKNLVSWNAMIAAYVQNGQNKEALELFQDLLSESLKPDPVTISSILPAFAELASLSEGMQIHAYITKMWLGPNSFISNAMVYMYAKCGDLQTARRLFDGMSGKDVISWNTIIMAYAIHGFGRISIQLFYEMIKKGIKPNESTLVSLLSSCSISGMVDKGWHYFNLMKRDYGIDPGIEHYGCMLDLIGRTQNLDRAKHFIEEMPLVPTARMWGSLLAASRKYNDIVLAEHAADHILSLQHDNTGCYVLLSNMYAEAGRWEDVERIKRVMKKKGLVKTTRCSTVETICKTHRFVNGDKSHAKTNIIYDVLDIILRKIGEDTYVRSITKFKAPNLVRKRANSTEQHSVRLAISFGLISISIEKPVLVRKNTRICEDCHIAAKRISEITKREIIVVDYKVCHHFLNGQCSCGDYW</sequence>
<dbReference type="Pfam" id="PF13041">
    <property type="entry name" value="PPR_2"/>
    <property type="match status" value="3"/>
</dbReference>
<organism evidence="5 6">
    <name type="scientific">Cephalotus follicularis</name>
    <name type="common">Albany pitcher plant</name>
    <dbReference type="NCBI Taxonomy" id="3775"/>
    <lineage>
        <taxon>Eukaryota</taxon>
        <taxon>Viridiplantae</taxon>
        <taxon>Streptophyta</taxon>
        <taxon>Embryophyta</taxon>
        <taxon>Tracheophyta</taxon>
        <taxon>Spermatophyta</taxon>
        <taxon>Magnoliopsida</taxon>
        <taxon>eudicotyledons</taxon>
        <taxon>Gunneridae</taxon>
        <taxon>Pentapetalae</taxon>
        <taxon>rosids</taxon>
        <taxon>fabids</taxon>
        <taxon>Oxalidales</taxon>
        <taxon>Cephalotaceae</taxon>
        <taxon>Cephalotus</taxon>
    </lineage>
</organism>
<evidence type="ECO:0000313" key="5">
    <source>
        <dbReference type="EMBL" id="GAV79256.1"/>
    </source>
</evidence>
<dbReference type="InterPro" id="IPR011990">
    <property type="entry name" value="TPR-like_helical_dom_sf"/>
</dbReference>
<protein>
    <submittedName>
        <fullName evidence="5">PPR domain-containing protein/PPR_2 domain-containing protein/DYW_deaminase domain-containing protein</fullName>
    </submittedName>
</protein>
<evidence type="ECO:0000313" key="6">
    <source>
        <dbReference type="Proteomes" id="UP000187406"/>
    </source>
</evidence>
<dbReference type="Proteomes" id="UP000187406">
    <property type="component" value="Unassembled WGS sequence"/>
</dbReference>
<dbReference type="EMBL" id="BDDD01001946">
    <property type="protein sequence ID" value="GAV79256.1"/>
    <property type="molecule type" value="Genomic_DNA"/>
</dbReference>
<accession>A0A1Q3CG68</accession>
<dbReference type="InParanoid" id="A0A1Q3CG68"/>
<comment type="caution">
    <text evidence="5">The sequence shown here is derived from an EMBL/GenBank/DDBJ whole genome shotgun (WGS) entry which is preliminary data.</text>
</comment>